<dbReference type="AlphaFoldDB" id="A0A7W3NTT6"/>
<sequence length="211" mass="21805">MPGPYQQAPGPYQQPQAPGAYAQAPGAYAPAPGPYAQPGAAQYAPAAAPGPYQQAPVPGPYQQPQAQAQPYGGGMPVGGAMQACQLCGAGPAAQVTVRGHQGMLIIMRSLRRRGTMCRPCALATFREMQANTMVQGWWGPMSVVITPITLLINLGALSTIRRIPEPVVAGHRPPLNPGKSVFKRPQGILGLVPLCLVVGVVLLAVVGMAAG</sequence>
<dbReference type="EMBL" id="JACJIJ010000002">
    <property type="protein sequence ID" value="MBA9056570.1"/>
    <property type="molecule type" value="Genomic_DNA"/>
</dbReference>
<name>A0A7W3NTT6_STRMR</name>
<keyword evidence="4" id="KW-1185">Reference proteome</keyword>
<evidence type="ECO:0000256" key="1">
    <source>
        <dbReference type="SAM" id="MobiDB-lite"/>
    </source>
</evidence>
<accession>A0A7W3NTT6</accession>
<proteinExistence type="predicted"/>
<organism evidence="3 4">
    <name type="scientific">Streptomyces murinus</name>
    <dbReference type="NCBI Taxonomy" id="33900"/>
    <lineage>
        <taxon>Bacteria</taxon>
        <taxon>Bacillati</taxon>
        <taxon>Actinomycetota</taxon>
        <taxon>Actinomycetes</taxon>
        <taxon>Kitasatosporales</taxon>
        <taxon>Streptomycetaceae</taxon>
        <taxon>Streptomyces</taxon>
    </lineage>
</organism>
<feature type="region of interest" description="Disordered" evidence="1">
    <location>
        <begin position="1"/>
        <end position="25"/>
    </location>
</feature>
<protein>
    <submittedName>
        <fullName evidence="3">Uncharacterized protein</fullName>
    </submittedName>
</protein>
<evidence type="ECO:0000313" key="4">
    <source>
        <dbReference type="Proteomes" id="UP000577386"/>
    </source>
</evidence>
<feature type="region of interest" description="Disordered" evidence="1">
    <location>
        <begin position="39"/>
        <end position="72"/>
    </location>
</feature>
<keyword evidence="2" id="KW-0812">Transmembrane</keyword>
<gene>
    <name evidence="3" type="ORF">HDA42_005748</name>
</gene>
<dbReference type="Proteomes" id="UP000577386">
    <property type="component" value="Unassembled WGS sequence"/>
</dbReference>
<evidence type="ECO:0000313" key="3">
    <source>
        <dbReference type="EMBL" id="MBA9056570.1"/>
    </source>
</evidence>
<keyword evidence="2" id="KW-0472">Membrane</keyword>
<feature type="transmembrane region" description="Helical" evidence="2">
    <location>
        <begin position="137"/>
        <end position="157"/>
    </location>
</feature>
<reference evidence="3 4" key="1">
    <citation type="submission" date="2020-08" db="EMBL/GenBank/DDBJ databases">
        <title>Sequencing the genomes of 1000 actinobacteria strains.</title>
        <authorList>
            <person name="Klenk H.-P."/>
        </authorList>
    </citation>
    <scope>NUCLEOTIDE SEQUENCE [LARGE SCALE GENOMIC DNA]</scope>
    <source>
        <strain evidence="3 4">DSM 41827</strain>
    </source>
</reference>
<dbReference type="GeneID" id="93977036"/>
<evidence type="ECO:0000256" key="2">
    <source>
        <dbReference type="SAM" id="Phobius"/>
    </source>
</evidence>
<keyword evidence="2" id="KW-1133">Transmembrane helix</keyword>
<dbReference type="RefSeq" id="WP_202929444.1">
    <property type="nucleotide sequence ID" value="NZ_BAAAHW010000001.1"/>
</dbReference>
<comment type="caution">
    <text evidence="3">The sequence shown here is derived from an EMBL/GenBank/DDBJ whole genome shotgun (WGS) entry which is preliminary data.</text>
</comment>
<feature type="transmembrane region" description="Helical" evidence="2">
    <location>
        <begin position="188"/>
        <end position="210"/>
    </location>
</feature>
<feature type="compositionally biased region" description="Low complexity" evidence="1">
    <location>
        <begin position="39"/>
        <end position="70"/>
    </location>
</feature>